<organism evidence="1">
    <name type="scientific">uncultured Sulfurovum sp</name>
    <dbReference type="NCBI Taxonomy" id="269237"/>
    <lineage>
        <taxon>Bacteria</taxon>
        <taxon>Pseudomonadati</taxon>
        <taxon>Campylobacterota</taxon>
        <taxon>Epsilonproteobacteria</taxon>
        <taxon>Campylobacterales</taxon>
        <taxon>Sulfurovaceae</taxon>
        <taxon>Sulfurovum</taxon>
        <taxon>environmental samples</taxon>
    </lineage>
</organism>
<protein>
    <submittedName>
        <fullName evidence="1">Protein containing HNH endonuclease domain</fullName>
    </submittedName>
</protein>
<evidence type="ECO:0000313" key="1">
    <source>
        <dbReference type="EMBL" id="CAA6814385.1"/>
    </source>
</evidence>
<name>A0A6S6THB3_9BACT</name>
<dbReference type="CDD" id="cd00085">
    <property type="entry name" value="HNHc"/>
    <property type="match status" value="1"/>
</dbReference>
<sequence>MVKVNRRLNPAFDKYNEISVSDSLRIDFNKKCYLCEEVTRHFEVDHFYPQLAYSHLVNEYENLFYCCQKCNKIKPKKTNISSDNEILNCCDIDVESYIKLKLNIQECKIEVEQVKSNLVLDIKIRNTIKVLNRIYNGENSKSTSCEDLRDEIKSVIASFRKKLDKYEKSKLKRAIVEEIKEDLDNTSSYSTFKRWIIRDNPNLNQQFKQYIGD</sequence>
<keyword evidence="1" id="KW-0378">Hydrolase</keyword>
<gene>
    <name evidence="1" type="ORF">HELGO_WM6675</name>
</gene>
<dbReference type="EMBL" id="CACVAX010000041">
    <property type="protein sequence ID" value="CAA6814385.1"/>
    <property type="molecule type" value="Genomic_DNA"/>
</dbReference>
<proteinExistence type="predicted"/>
<dbReference type="Gene3D" id="1.10.30.50">
    <property type="match status" value="1"/>
</dbReference>
<keyword evidence="1" id="KW-0255">Endonuclease</keyword>
<keyword evidence="1" id="KW-0540">Nuclease</keyword>
<accession>A0A6S6THB3</accession>
<dbReference type="InterPro" id="IPR003615">
    <property type="entry name" value="HNH_nuc"/>
</dbReference>
<dbReference type="AlphaFoldDB" id="A0A6S6THB3"/>
<reference evidence="1" key="1">
    <citation type="submission" date="2020-01" db="EMBL/GenBank/DDBJ databases">
        <authorList>
            <person name="Meier V. D."/>
            <person name="Meier V D."/>
        </authorList>
    </citation>
    <scope>NUCLEOTIDE SEQUENCE</scope>
    <source>
        <strain evidence="1">HLG_WM_MAG_04</strain>
    </source>
</reference>
<dbReference type="GO" id="GO:0004519">
    <property type="term" value="F:endonuclease activity"/>
    <property type="evidence" value="ECO:0007669"/>
    <property type="project" value="UniProtKB-KW"/>
</dbReference>